<keyword evidence="5" id="KW-0805">Transcription regulation</keyword>
<keyword evidence="7" id="KW-0804">Transcription</keyword>
<dbReference type="Gene3D" id="3.40.50.2300">
    <property type="match status" value="1"/>
</dbReference>
<dbReference type="SUPFAM" id="SSF46689">
    <property type="entry name" value="Homeodomain-like"/>
    <property type="match status" value="2"/>
</dbReference>
<organism evidence="11 12">
    <name type="scientific">Paenibacillus plantarum</name>
    <dbReference type="NCBI Taxonomy" id="2654975"/>
    <lineage>
        <taxon>Bacteria</taxon>
        <taxon>Bacillati</taxon>
        <taxon>Bacillota</taxon>
        <taxon>Bacilli</taxon>
        <taxon>Bacillales</taxon>
        <taxon>Paenibacillaceae</taxon>
        <taxon>Paenibacillus</taxon>
    </lineage>
</organism>
<keyword evidence="6" id="KW-0238">DNA-binding</keyword>
<dbReference type="SUPFAM" id="SSF52172">
    <property type="entry name" value="CheY-like"/>
    <property type="match status" value="1"/>
</dbReference>
<dbReference type="PROSITE" id="PS00041">
    <property type="entry name" value="HTH_ARAC_FAMILY_1"/>
    <property type="match status" value="1"/>
</dbReference>
<dbReference type="InterPro" id="IPR018060">
    <property type="entry name" value="HTH_AraC"/>
</dbReference>
<evidence type="ECO:0000256" key="4">
    <source>
        <dbReference type="ARBA" id="ARBA00023012"/>
    </source>
</evidence>
<keyword evidence="12" id="KW-1185">Reference proteome</keyword>
<comment type="caution">
    <text evidence="11">The sequence shown here is derived from an EMBL/GenBank/DDBJ whole genome shotgun (WGS) entry which is preliminary data.</text>
</comment>
<dbReference type="PANTHER" id="PTHR42713:SF3">
    <property type="entry name" value="TRANSCRIPTIONAL REGULATORY PROTEIN HPTR"/>
    <property type="match status" value="1"/>
</dbReference>
<evidence type="ECO:0000256" key="1">
    <source>
        <dbReference type="ARBA" id="ARBA00004496"/>
    </source>
</evidence>
<evidence type="ECO:0000259" key="10">
    <source>
        <dbReference type="PROSITE" id="PS50110"/>
    </source>
</evidence>
<evidence type="ECO:0000313" key="12">
    <source>
        <dbReference type="Proteomes" id="UP000653578"/>
    </source>
</evidence>
<accession>A0ABX1XFB3</accession>
<evidence type="ECO:0000256" key="8">
    <source>
        <dbReference type="PROSITE-ProRule" id="PRU00169"/>
    </source>
</evidence>
<dbReference type="Pfam" id="PF00072">
    <property type="entry name" value="Response_reg"/>
    <property type="match status" value="1"/>
</dbReference>
<dbReference type="InterPro" id="IPR051552">
    <property type="entry name" value="HptR"/>
</dbReference>
<keyword evidence="3 8" id="KW-0597">Phosphoprotein</keyword>
<dbReference type="PRINTS" id="PR00032">
    <property type="entry name" value="HTHARAC"/>
</dbReference>
<dbReference type="EMBL" id="WHNY01000064">
    <property type="protein sequence ID" value="NOU66623.1"/>
    <property type="molecule type" value="Genomic_DNA"/>
</dbReference>
<evidence type="ECO:0000256" key="2">
    <source>
        <dbReference type="ARBA" id="ARBA00022490"/>
    </source>
</evidence>
<dbReference type="InterPro" id="IPR018062">
    <property type="entry name" value="HTH_AraC-typ_CS"/>
</dbReference>
<dbReference type="Pfam" id="PF17853">
    <property type="entry name" value="GGDEF_2"/>
    <property type="match status" value="1"/>
</dbReference>
<dbReference type="CDD" id="cd17536">
    <property type="entry name" value="REC_YesN-like"/>
    <property type="match status" value="1"/>
</dbReference>
<keyword evidence="2" id="KW-0963">Cytoplasm</keyword>
<dbReference type="SMART" id="SM00342">
    <property type="entry name" value="HTH_ARAC"/>
    <property type="match status" value="1"/>
</dbReference>
<dbReference type="InterPro" id="IPR041522">
    <property type="entry name" value="CdaR_GGDEF"/>
</dbReference>
<feature type="modified residue" description="4-aspartylphosphate" evidence="8">
    <location>
        <position position="65"/>
    </location>
</feature>
<evidence type="ECO:0000313" key="11">
    <source>
        <dbReference type="EMBL" id="NOU66623.1"/>
    </source>
</evidence>
<evidence type="ECO:0000256" key="6">
    <source>
        <dbReference type="ARBA" id="ARBA00023125"/>
    </source>
</evidence>
<dbReference type="PROSITE" id="PS01124">
    <property type="entry name" value="HTH_ARAC_FAMILY_2"/>
    <property type="match status" value="1"/>
</dbReference>
<comment type="subcellular location">
    <subcellularLocation>
        <location evidence="1">Cytoplasm</location>
    </subcellularLocation>
</comment>
<dbReference type="InterPro" id="IPR011006">
    <property type="entry name" value="CheY-like_superfamily"/>
</dbReference>
<dbReference type="InterPro" id="IPR009057">
    <property type="entry name" value="Homeodomain-like_sf"/>
</dbReference>
<sequence length="547" mass="62638">MRKRRISMDRLIKLCVVDDIRSVVDMITKKIPWEDHGIEIVGSATNGEEGFAVIRETRPDLILTDIRMPKMDGLEMTRNIMEILPTSKVVILSAYTDFDYAQKAIQYGALDYVKKPFSIEQIVKAVVKAKEVWEQENLSRTQLIGLQQKIKESMPALRQEYLSLLVYHQTNEAELARLSDFLDINELKPPFAVMTIQIDQFTDKYGEVPVKELELVRFSLQNIVEETIALGEAAVVFREGFNRYICILHVANLEMPIAIADQCCANIARHTKFTISIGIGQCVETVQELPKSYQQSLSALSYHFYTGGNGAFSFNSNAQAVPVEWIYTEDSENEFLFAFRSGNRDACVEWAMTIFTEMGKVSVLPEPGVVERLLQGLVLRMLRVLMEKFPRHSLAEFEAKNQEIRDSGAAILEYRAWFIELCEIGCRLIHQERASESQKIILRSAEYIKANLDIDLTLEHCAKQVNLSWGYYSNLFKKVTGSTFQQFVTQAKMDKAKSMLIEDYQVQEIAQQLGYEHRRYFSEVFKKQTGLTPTEFKEMSLGKPSKP</sequence>
<dbReference type="Proteomes" id="UP000653578">
    <property type="component" value="Unassembled WGS sequence"/>
</dbReference>
<name>A0ABX1XFB3_9BACL</name>
<protein>
    <submittedName>
        <fullName evidence="11">Response regulator</fullName>
    </submittedName>
</protein>
<proteinExistence type="predicted"/>
<feature type="domain" description="Response regulatory" evidence="10">
    <location>
        <begin position="13"/>
        <end position="130"/>
    </location>
</feature>
<feature type="domain" description="HTH araC/xylS-type" evidence="9">
    <location>
        <begin position="442"/>
        <end position="539"/>
    </location>
</feature>
<gene>
    <name evidence="11" type="ORF">GC096_21500</name>
</gene>
<evidence type="ECO:0000256" key="5">
    <source>
        <dbReference type="ARBA" id="ARBA00023015"/>
    </source>
</evidence>
<dbReference type="SMART" id="SM00448">
    <property type="entry name" value="REC"/>
    <property type="match status" value="1"/>
</dbReference>
<reference evidence="11 12" key="1">
    <citation type="submission" date="2019-10" db="EMBL/GenBank/DDBJ databases">
        <title>Description of Paenibacillus humi sp. nov.</title>
        <authorList>
            <person name="Carlier A."/>
            <person name="Qi S."/>
        </authorList>
    </citation>
    <scope>NUCLEOTIDE SEQUENCE [LARGE SCALE GENOMIC DNA]</scope>
    <source>
        <strain evidence="11 12">LMG 31461</strain>
    </source>
</reference>
<dbReference type="PROSITE" id="PS50110">
    <property type="entry name" value="RESPONSE_REGULATORY"/>
    <property type="match status" value="1"/>
</dbReference>
<keyword evidence="4" id="KW-0902">Two-component regulatory system</keyword>
<evidence type="ECO:0000256" key="3">
    <source>
        <dbReference type="ARBA" id="ARBA00022553"/>
    </source>
</evidence>
<dbReference type="InterPro" id="IPR001789">
    <property type="entry name" value="Sig_transdc_resp-reg_receiver"/>
</dbReference>
<dbReference type="Gene3D" id="1.10.10.60">
    <property type="entry name" value="Homeodomain-like"/>
    <property type="match status" value="2"/>
</dbReference>
<dbReference type="PANTHER" id="PTHR42713">
    <property type="entry name" value="HISTIDINE KINASE-RELATED"/>
    <property type="match status" value="1"/>
</dbReference>
<dbReference type="InterPro" id="IPR020449">
    <property type="entry name" value="Tscrpt_reg_AraC-type_HTH"/>
</dbReference>
<evidence type="ECO:0000256" key="7">
    <source>
        <dbReference type="ARBA" id="ARBA00023163"/>
    </source>
</evidence>
<evidence type="ECO:0000259" key="9">
    <source>
        <dbReference type="PROSITE" id="PS01124"/>
    </source>
</evidence>
<dbReference type="Pfam" id="PF12833">
    <property type="entry name" value="HTH_18"/>
    <property type="match status" value="1"/>
</dbReference>